<gene>
    <name evidence="8" type="ORF">PQ465_00600</name>
</gene>
<reference evidence="8 9" key="1">
    <citation type="submission" date="2023-02" db="EMBL/GenBank/DDBJ databases">
        <title>Genome sequence of Sphingobacterium sp. KACC 22765.</title>
        <authorList>
            <person name="Kim S."/>
            <person name="Heo J."/>
            <person name="Kwon S.-W."/>
        </authorList>
    </citation>
    <scope>NUCLEOTIDE SEQUENCE [LARGE SCALE GENOMIC DNA]</scope>
    <source>
        <strain evidence="8 9">KACC 22765</strain>
    </source>
</reference>
<dbReference type="Pfam" id="PF13440">
    <property type="entry name" value="Polysacc_synt_3"/>
    <property type="match status" value="1"/>
</dbReference>
<evidence type="ECO:0000256" key="7">
    <source>
        <dbReference type="SAM" id="Phobius"/>
    </source>
</evidence>
<keyword evidence="4 7" id="KW-0812">Transmembrane</keyword>
<evidence type="ECO:0000256" key="4">
    <source>
        <dbReference type="ARBA" id="ARBA00022692"/>
    </source>
</evidence>
<dbReference type="InterPro" id="IPR050833">
    <property type="entry name" value="Poly_Biosynth_Transport"/>
</dbReference>
<dbReference type="RefSeq" id="WP_274267620.1">
    <property type="nucleotide sequence ID" value="NZ_CP117880.1"/>
</dbReference>
<feature type="transmembrane region" description="Helical" evidence="7">
    <location>
        <begin position="81"/>
        <end position="104"/>
    </location>
</feature>
<feature type="transmembrane region" description="Helical" evidence="7">
    <location>
        <begin position="413"/>
        <end position="436"/>
    </location>
</feature>
<dbReference type="PANTHER" id="PTHR30250:SF10">
    <property type="entry name" value="LIPOPOLYSACCHARIDE BIOSYNTHESIS PROTEIN WZXC"/>
    <property type="match status" value="1"/>
</dbReference>
<evidence type="ECO:0000256" key="3">
    <source>
        <dbReference type="ARBA" id="ARBA00022475"/>
    </source>
</evidence>
<keyword evidence="9" id="KW-1185">Reference proteome</keyword>
<name>A0ABY7WJW4_9SPHI</name>
<sequence length="483" mass="54121">MSENAKQHTLKGLFWNAIDRFGNQLVTTAVGIITARILTPDDFGVLAVLIIFTTIATTFVDSGLATSLVRSPVVDDKDYSSMFVFNLLVSLTLYFLLFFAAPYIERFNGIDNLALYARVLFIQLVVHSLGIVQYVKLLKKYAFKETARINVLAVMLSGSLVIGLALFGFGVWAILLQPVSYSFFRTAMLWFWGDWRLDLTFSGNVLKKHLGFSLSFMFGSMLGKVFSQSYYAFIGKHFSLAQTGFYLQANKWGETPNMLISSIIQGTTLSTLAPIQDDYPRFLNACRKSMKSLGFVLFPVSLCAIAVAKPAFIYVLSDKWAPSILYFQLLCFAGLFISLTDLNVNFLNIKGKSNYTLWLEIIKITTAVAVLLATYRFGILYIIFGQIGIRILFFGISSVFSGKIYGYSFFRQLADLFPPFFLSAIAFAAAMAPVYFFPNLPHLAMLCIQSTIFVGIYISGNHLTGNEIWLELLQMGKNKLAKR</sequence>
<protein>
    <submittedName>
        <fullName evidence="8">Lipopolysaccharide biosynthesis protein</fullName>
    </submittedName>
</protein>
<evidence type="ECO:0000256" key="1">
    <source>
        <dbReference type="ARBA" id="ARBA00004651"/>
    </source>
</evidence>
<evidence type="ECO:0000256" key="6">
    <source>
        <dbReference type="ARBA" id="ARBA00023136"/>
    </source>
</evidence>
<dbReference type="Proteomes" id="UP001221558">
    <property type="component" value="Chromosome"/>
</dbReference>
<evidence type="ECO:0000313" key="8">
    <source>
        <dbReference type="EMBL" id="WDF68892.1"/>
    </source>
</evidence>
<dbReference type="PANTHER" id="PTHR30250">
    <property type="entry name" value="PST FAMILY PREDICTED COLANIC ACID TRANSPORTER"/>
    <property type="match status" value="1"/>
</dbReference>
<comment type="similarity">
    <text evidence="2">Belongs to the polysaccharide synthase family.</text>
</comment>
<feature type="transmembrane region" description="Helical" evidence="7">
    <location>
        <begin position="442"/>
        <end position="460"/>
    </location>
</feature>
<comment type="subcellular location">
    <subcellularLocation>
        <location evidence="1">Cell membrane</location>
        <topology evidence="1">Multi-pass membrane protein</topology>
    </subcellularLocation>
</comment>
<feature type="transmembrane region" description="Helical" evidence="7">
    <location>
        <begin position="323"/>
        <end position="343"/>
    </location>
</feature>
<feature type="transmembrane region" description="Helical" evidence="7">
    <location>
        <begin position="379"/>
        <end position="401"/>
    </location>
</feature>
<accession>A0ABY7WJW4</accession>
<feature type="transmembrane region" description="Helical" evidence="7">
    <location>
        <begin position="116"/>
        <end position="137"/>
    </location>
</feature>
<feature type="transmembrane region" description="Helical" evidence="7">
    <location>
        <begin position="45"/>
        <end position="69"/>
    </location>
</feature>
<keyword evidence="5 7" id="KW-1133">Transmembrane helix</keyword>
<feature type="transmembrane region" description="Helical" evidence="7">
    <location>
        <begin position="293"/>
        <end position="317"/>
    </location>
</feature>
<evidence type="ECO:0000313" key="9">
    <source>
        <dbReference type="Proteomes" id="UP001221558"/>
    </source>
</evidence>
<feature type="transmembrane region" description="Helical" evidence="7">
    <location>
        <begin position="209"/>
        <end position="227"/>
    </location>
</feature>
<feature type="transmembrane region" description="Helical" evidence="7">
    <location>
        <begin position="355"/>
        <end position="373"/>
    </location>
</feature>
<proteinExistence type="inferred from homology"/>
<feature type="transmembrane region" description="Helical" evidence="7">
    <location>
        <begin position="149"/>
        <end position="175"/>
    </location>
</feature>
<feature type="transmembrane region" description="Helical" evidence="7">
    <location>
        <begin position="21"/>
        <end position="39"/>
    </location>
</feature>
<evidence type="ECO:0000256" key="2">
    <source>
        <dbReference type="ARBA" id="ARBA00007430"/>
    </source>
</evidence>
<dbReference type="CDD" id="cd13127">
    <property type="entry name" value="MATE_tuaB_like"/>
    <property type="match status" value="1"/>
</dbReference>
<organism evidence="8 9">
    <name type="scientific">Sphingobacterium oryzagri</name>
    <dbReference type="NCBI Taxonomy" id="3025669"/>
    <lineage>
        <taxon>Bacteria</taxon>
        <taxon>Pseudomonadati</taxon>
        <taxon>Bacteroidota</taxon>
        <taxon>Sphingobacteriia</taxon>
        <taxon>Sphingobacteriales</taxon>
        <taxon>Sphingobacteriaceae</taxon>
        <taxon>Sphingobacterium</taxon>
    </lineage>
</organism>
<dbReference type="EMBL" id="CP117880">
    <property type="protein sequence ID" value="WDF68892.1"/>
    <property type="molecule type" value="Genomic_DNA"/>
</dbReference>
<evidence type="ECO:0000256" key="5">
    <source>
        <dbReference type="ARBA" id="ARBA00022989"/>
    </source>
</evidence>
<keyword evidence="6 7" id="KW-0472">Membrane</keyword>
<keyword evidence="3" id="KW-1003">Cell membrane</keyword>